<dbReference type="EMBL" id="CAADRA010005611">
    <property type="protein sequence ID" value="VFT91720.1"/>
    <property type="molecule type" value="Genomic_DNA"/>
</dbReference>
<evidence type="ECO:0000259" key="2">
    <source>
        <dbReference type="Pfam" id="PF07992"/>
    </source>
</evidence>
<dbReference type="PRINTS" id="PR00368">
    <property type="entry name" value="FADPNR"/>
</dbReference>
<dbReference type="EMBL" id="VJMH01005590">
    <property type="protein sequence ID" value="KAF0694200.1"/>
    <property type="molecule type" value="Genomic_DNA"/>
</dbReference>
<evidence type="ECO:0000313" key="3">
    <source>
        <dbReference type="EMBL" id="KAF0694200.1"/>
    </source>
</evidence>
<proteinExistence type="predicted"/>
<evidence type="ECO:0000256" key="1">
    <source>
        <dbReference type="SAM" id="MobiDB-lite"/>
    </source>
</evidence>
<dbReference type="InterPro" id="IPR023753">
    <property type="entry name" value="FAD/NAD-binding_dom"/>
</dbReference>
<dbReference type="InterPro" id="IPR036188">
    <property type="entry name" value="FAD/NAD-bd_sf"/>
</dbReference>
<feature type="compositionally biased region" description="Basic and acidic residues" evidence="1">
    <location>
        <begin position="483"/>
        <end position="496"/>
    </location>
</feature>
<dbReference type="Proteomes" id="UP000332933">
    <property type="component" value="Unassembled WGS sequence"/>
</dbReference>
<evidence type="ECO:0000313" key="4">
    <source>
        <dbReference type="EMBL" id="VFT91720.1"/>
    </source>
</evidence>
<name>A0A485L255_9STRA</name>
<dbReference type="GO" id="GO:0016491">
    <property type="term" value="F:oxidoreductase activity"/>
    <property type="evidence" value="ECO:0007669"/>
    <property type="project" value="InterPro"/>
</dbReference>
<dbReference type="Gene3D" id="3.50.50.60">
    <property type="entry name" value="FAD/NAD(P)-binding domain"/>
    <property type="match status" value="1"/>
</dbReference>
<reference evidence="3" key="2">
    <citation type="submission" date="2019-06" db="EMBL/GenBank/DDBJ databases">
        <title>Genomics analysis of Aphanomyces spp. identifies a new class of oomycete effector associated with host adaptation.</title>
        <authorList>
            <person name="Gaulin E."/>
        </authorList>
    </citation>
    <scope>NUCLEOTIDE SEQUENCE</scope>
    <source>
        <strain evidence="3">CBS 578.67</strain>
    </source>
</reference>
<feature type="domain" description="FAD/NAD(P)-binding" evidence="2">
    <location>
        <begin position="13"/>
        <end position="287"/>
    </location>
</feature>
<protein>
    <submittedName>
        <fullName evidence="4">Aste57867_14904 protein</fullName>
    </submittedName>
</protein>
<feature type="compositionally biased region" description="Polar residues" evidence="1">
    <location>
        <begin position="528"/>
        <end position="544"/>
    </location>
</feature>
<feature type="compositionally biased region" description="Polar residues" evidence="1">
    <location>
        <begin position="497"/>
        <end position="506"/>
    </location>
</feature>
<sequence>MEATRSGGGANVFKLAIIGGGPAGIGILVRAARLGYLPALLEQGVLMIHSGPVESVGTGNLGEYIINSNTFAKSLVSSVLEEKPELDPPESIHGTFLEPLSAHPAAKRLMDAGNATIGLSELGKFLAAVGGVARLEMLKYPASSTCLVHTTAVQVERVGSQCKITTKTSGASKCYFAEHVALAMGGKQEMPPPDLLPTVYHGKTWLSDNVLRDAGRVALADVLAKAKDKKVCIVGGSHSAFSVAWTLLHKMPSSSSSSPSLFHAKDITMLHRVPVRCYYGSKKEAEADGVVVDKIDKCGSVNTFTGLREDAKALYRAIEANKEARVRLFHLKKPNCPVQTQAYDHATAIVWCCGYGTNMIPIVDIDATPMAFSQSSRGGAVEVDLKGRLMRGASREPIDWLFGIGVGFSLRAAFDEMRTETRADGVTVYHRRGATLILAALFGHAIYGADCTTFEQMVEKCERRRKDDKTKDDTTTSSSKIPRPAETKRLAKHVDESTSPPATPSCSRLKEKSPSTATSIAKRASPHGGSSTTMTLSRVKNTSFVAAAPSPNRRLQGREPTTTTGPPMLRRSSFGDMRRHTSHSSLRIDVAAPSGATAVASVRSCGKPTRLSVAGGAKEAIQGIRSARCGNNQQGSDKKQQPVVVHVESS</sequence>
<organism evidence="4 5">
    <name type="scientific">Aphanomyces stellatus</name>
    <dbReference type="NCBI Taxonomy" id="120398"/>
    <lineage>
        <taxon>Eukaryota</taxon>
        <taxon>Sar</taxon>
        <taxon>Stramenopiles</taxon>
        <taxon>Oomycota</taxon>
        <taxon>Saprolegniomycetes</taxon>
        <taxon>Saprolegniales</taxon>
        <taxon>Verrucalvaceae</taxon>
        <taxon>Aphanomyces</taxon>
    </lineage>
</organism>
<keyword evidence="5" id="KW-1185">Reference proteome</keyword>
<feature type="region of interest" description="Disordered" evidence="1">
    <location>
        <begin position="462"/>
        <end position="584"/>
    </location>
</feature>
<feature type="compositionally biased region" description="Basic and acidic residues" evidence="1">
    <location>
        <begin position="462"/>
        <end position="474"/>
    </location>
</feature>
<feature type="region of interest" description="Disordered" evidence="1">
    <location>
        <begin position="628"/>
        <end position="650"/>
    </location>
</feature>
<dbReference type="Pfam" id="PF07992">
    <property type="entry name" value="Pyr_redox_2"/>
    <property type="match status" value="1"/>
</dbReference>
<gene>
    <name evidence="4" type="primary">Aste57867_14904</name>
    <name evidence="3" type="ORF">As57867_014848</name>
    <name evidence="4" type="ORF">ASTE57867_14904</name>
</gene>
<dbReference type="AlphaFoldDB" id="A0A485L255"/>
<dbReference type="OrthoDB" id="19679at2759"/>
<reference evidence="4 5" key="1">
    <citation type="submission" date="2019-03" db="EMBL/GenBank/DDBJ databases">
        <authorList>
            <person name="Gaulin E."/>
            <person name="Dumas B."/>
        </authorList>
    </citation>
    <scope>NUCLEOTIDE SEQUENCE [LARGE SCALE GENOMIC DNA]</scope>
    <source>
        <strain evidence="4">CBS 568.67</strain>
    </source>
</reference>
<accession>A0A485L255</accession>
<dbReference type="SUPFAM" id="SSF51905">
    <property type="entry name" value="FAD/NAD(P)-binding domain"/>
    <property type="match status" value="1"/>
</dbReference>
<evidence type="ECO:0000313" key="5">
    <source>
        <dbReference type="Proteomes" id="UP000332933"/>
    </source>
</evidence>